<name>A0ABW2C3D9_9PSEU</name>
<accession>A0ABW2C3D9</accession>
<dbReference type="Proteomes" id="UP001596337">
    <property type="component" value="Unassembled WGS sequence"/>
</dbReference>
<dbReference type="EMBL" id="JBHSXX010000001">
    <property type="protein sequence ID" value="MFC6869135.1"/>
    <property type="molecule type" value="Genomic_DNA"/>
</dbReference>
<dbReference type="InterPro" id="IPR036291">
    <property type="entry name" value="NAD(P)-bd_dom_sf"/>
</dbReference>
<sequence length="58" mass="6157">MALRWPRRRGRHPVPLKRLGAAQDVGSAAAFLLVEDSGWVTGPTLVIDGGLAFMGGVE</sequence>
<dbReference type="Pfam" id="PF13561">
    <property type="entry name" value="adh_short_C2"/>
    <property type="match status" value="1"/>
</dbReference>
<evidence type="ECO:0000313" key="1">
    <source>
        <dbReference type="EMBL" id="MFC6869135.1"/>
    </source>
</evidence>
<organism evidence="1 2">
    <name type="scientific">Haloechinothrix salitolerans</name>
    <dbReference type="NCBI Taxonomy" id="926830"/>
    <lineage>
        <taxon>Bacteria</taxon>
        <taxon>Bacillati</taxon>
        <taxon>Actinomycetota</taxon>
        <taxon>Actinomycetes</taxon>
        <taxon>Pseudonocardiales</taxon>
        <taxon>Pseudonocardiaceae</taxon>
        <taxon>Haloechinothrix</taxon>
    </lineage>
</organism>
<dbReference type="Gene3D" id="3.40.50.720">
    <property type="entry name" value="NAD(P)-binding Rossmann-like Domain"/>
    <property type="match status" value="1"/>
</dbReference>
<gene>
    <name evidence="1" type="ORF">ACFQGD_18485</name>
</gene>
<dbReference type="SUPFAM" id="SSF51735">
    <property type="entry name" value="NAD(P)-binding Rossmann-fold domains"/>
    <property type="match status" value="1"/>
</dbReference>
<proteinExistence type="predicted"/>
<comment type="caution">
    <text evidence="1">The sequence shown here is derived from an EMBL/GenBank/DDBJ whole genome shotgun (WGS) entry which is preliminary data.</text>
</comment>
<reference evidence="2" key="1">
    <citation type="journal article" date="2019" name="Int. J. Syst. Evol. Microbiol.">
        <title>The Global Catalogue of Microorganisms (GCM) 10K type strain sequencing project: providing services to taxonomists for standard genome sequencing and annotation.</title>
        <authorList>
            <consortium name="The Broad Institute Genomics Platform"/>
            <consortium name="The Broad Institute Genome Sequencing Center for Infectious Disease"/>
            <person name="Wu L."/>
            <person name="Ma J."/>
        </authorList>
    </citation>
    <scope>NUCLEOTIDE SEQUENCE [LARGE SCALE GENOMIC DNA]</scope>
    <source>
        <strain evidence="2">KCTC 32255</strain>
    </source>
</reference>
<keyword evidence="2" id="KW-1185">Reference proteome</keyword>
<dbReference type="RefSeq" id="WP_390183670.1">
    <property type="nucleotide sequence ID" value="NZ_JBHMBO010000044.1"/>
</dbReference>
<protein>
    <submittedName>
        <fullName evidence="1">SDR family oxidoreductase</fullName>
    </submittedName>
</protein>
<dbReference type="InterPro" id="IPR002347">
    <property type="entry name" value="SDR_fam"/>
</dbReference>
<evidence type="ECO:0000313" key="2">
    <source>
        <dbReference type="Proteomes" id="UP001596337"/>
    </source>
</evidence>